<dbReference type="GO" id="GO:0016740">
    <property type="term" value="F:transferase activity"/>
    <property type="evidence" value="ECO:0007669"/>
    <property type="project" value="UniProtKB-KW"/>
</dbReference>
<gene>
    <name evidence="3" type="ORF">FDV58_21685</name>
</gene>
<dbReference type="RefSeq" id="WP_137480052.1">
    <property type="nucleotide sequence ID" value="NZ_SZZP01000013.1"/>
</dbReference>
<dbReference type="Pfam" id="PF17171">
    <property type="entry name" value="GST_C_6"/>
    <property type="match status" value="1"/>
</dbReference>
<dbReference type="InterPro" id="IPR033468">
    <property type="entry name" value="Metaxin_GST"/>
</dbReference>
<accession>A0A4U6RVY8</accession>
<dbReference type="AlphaFoldDB" id="A0A4U6RVY8"/>
<reference evidence="3 4" key="1">
    <citation type="submission" date="2019-05" db="EMBL/GenBank/DDBJ databases">
        <title>Draft Genome of Bradyrhizobium elkanii strain SEMIA 938, Used in Commercial Inoculants for Lupinus spp. in Brazil.</title>
        <authorList>
            <person name="Hungria M."/>
            <person name="Delamuta J.R.M."/>
            <person name="Ribeiro R.A."/>
            <person name="Nogueira M.A."/>
        </authorList>
    </citation>
    <scope>NUCLEOTIDE SEQUENCE [LARGE SCALE GENOMIC DNA]</scope>
    <source>
        <strain evidence="3 4">Semia 938</strain>
    </source>
</reference>
<dbReference type="InterPro" id="IPR012336">
    <property type="entry name" value="Thioredoxin-like_fold"/>
</dbReference>
<feature type="domain" description="Thioredoxin-like fold" evidence="2">
    <location>
        <begin position="21"/>
        <end position="112"/>
    </location>
</feature>
<dbReference type="InterPro" id="IPR040079">
    <property type="entry name" value="Glutathione_S-Trfase"/>
</dbReference>
<evidence type="ECO:0000259" key="2">
    <source>
        <dbReference type="Pfam" id="PF17172"/>
    </source>
</evidence>
<evidence type="ECO:0000259" key="1">
    <source>
        <dbReference type="Pfam" id="PF17171"/>
    </source>
</evidence>
<keyword evidence="3" id="KW-0808">Transferase</keyword>
<evidence type="ECO:0000313" key="3">
    <source>
        <dbReference type="EMBL" id="TKV79254.1"/>
    </source>
</evidence>
<proteinExistence type="predicted"/>
<protein>
    <submittedName>
        <fullName evidence="3">Glutathione S-transferase family protein</fullName>
    </submittedName>
</protein>
<dbReference type="InterPro" id="IPR026928">
    <property type="entry name" value="FAX/IsoI-like"/>
</dbReference>
<dbReference type="SFLD" id="SFLDG01200">
    <property type="entry name" value="SUF1.1"/>
    <property type="match status" value="1"/>
</dbReference>
<evidence type="ECO:0000313" key="4">
    <source>
        <dbReference type="Proteomes" id="UP000305095"/>
    </source>
</evidence>
<dbReference type="SUPFAM" id="SSF47616">
    <property type="entry name" value="GST C-terminal domain-like"/>
    <property type="match status" value="1"/>
</dbReference>
<dbReference type="EMBL" id="SZZP01000013">
    <property type="protein sequence ID" value="TKV79254.1"/>
    <property type="molecule type" value="Genomic_DNA"/>
</dbReference>
<dbReference type="SUPFAM" id="SSF52833">
    <property type="entry name" value="Thioredoxin-like"/>
    <property type="match status" value="1"/>
</dbReference>
<name>A0A4U6RVY8_BRAEL</name>
<dbReference type="InterPro" id="IPR036282">
    <property type="entry name" value="Glutathione-S-Trfase_C_sf"/>
</dbReference>
<dbReference type="PANTHER" id="PTHR12289">
    <property type="entry name" value="METAXIN RELATED"/>
    <property type="match status" value="1"/>
</dbReference>
<dbReference type="InterPro" id="IPR050931">
    <property type="entry name" value="Mito_Protein_Transport_Metaxin"/>
</dbReference>
<dbReference type="SFLD" id="SFLDG01180">
    <property type="entry name" value="SUF1"/>
    <property type="match status" value="1"/>
</dbReference>
<dbReference type="Pfam" id="PF17172">
    <property type="entry name" value="GST_N_4"/>
    <property type="match status" value="1"/>
</dbReference>
<organism evidence="3 4">
    <name type="scientific">Bradyrhizobium elkanii</name>
    <dbReference type="NCBI Taxonomy" id="29448"/>
    <lineage>
        <taxon>Bacteria</taxon>
        <taxon>Pseudomonadati</taxon>
        <taxon>Pseudomonadota</taxon>
        <taxon>Alphaproteobacteria</taxon>
        <taxon>Hyphomicrobiales</taxon>
        <taxon>Nitrobacteraceae</taxon>
        <taxon>Bradyrhizobium</taxon>
    </lineage>
</organism>
<dbReference type="InterPro" id="IPR036249">
    <property type="entry name" value="Thioredoxin-like_sf"/>
</dbReference>
<sequence>MLTLYSYPPLFGVADNNGYGLKVFAFLKLAGVPFRHEHIFDASKAPRQQLPYIVDGRDTVGDSETILAFVTGKYGVTLDAALTPAQRTTNFLVTRTLDDLYWVMSYSRWQDERYWPLFRDALKREHPGLTDDGLMKAKEFNARRYYYQGIGRFEPDAAMARGLADLAALASLIPSQGYVHGDKPTTVDAGIYGFVANIYFYDINTPLKQFVVSHEALVQHCRAVHAAVGK</sequence>
<dbReference type="SFLD" id="SFLDS00019">
    <property type="entry name" value="Glutathione_Transferase_(cytos"/>
    <property type="match status" value="1"/>
</dbReference>
<dbReference type="Proteomes" id="UP000305095">
    <property type="component" value="Unassembled WGS sequence"/>
</dbReference>
<feature type="domain" description="Metaxin glutathione S-transferase" evidence="1">
    <location>
        <begin position="164"/>
        <end position="222"/>
    </location>
</feature>
<comment type="caution">
    <text evidence="3">The sequence shown here is derived from an EMBL/GenBank/DDBJ whole genome shotgun (WGS) entry which is preliminary data.</text>
</comment>
<dbReference type="PANTHER" id="PTHR12289:SF41">
    <property type="entry name" value="FAILED AXON CONNECTIONS-RELATED"/>
    <property type="match status" value="1"/>
</dbReference>